<reference evidence="1 2" key="1">
    <citation type="submission" date="2020-03" db="EMBL/GenBank/DDBJ databases">
        <title>WGS of the type strain of Planosporangium spp.</title>
        <authorList>
            <person name="Thawai C."/>
        </authorList>
    </citation>
    <scope>NUCLEOTIDE SEQUENCE [LARGE SCALE GENOMIC DNA]</scope>
    <source>
        <strain evidence="1 2">TBRC 5610</strain>
    </source>
</reference>
<dbReference type="Proteomes" id="UP000722989">
    <property type="component" value="Unassembled WGS sequence"/>
</dbReference>
<evidence type="ECO:0000313" key="1">
    <source>
        <dbReference type="EMBL" id="NJC68888.1"/>
    </source>
</evidence>
<gene>
    <name evidence="1" type="ORF">HC031_03980</name>
</gene>
<protein>
    <submittedName>
        <fullName evidence="1">Uncharacterized protein</fullName>
    </submittedName>
</protein>
<dbReference type="RefSeq" id="WP_167923769.1">
    <property type="nucleotide sequence ID" value="NZ_JAATVY010000002.1"/>
</dbReference>
<organism evidence="1 2">
    <name type="scientific">Planosporangium thailandense</name>
    <dbReference type="NCBI Taxonomy" id="765197"/>
    <lineage>
        <taxon>Bacteria</taxon>
        <taxon>Bacillati</taxon>
        <taxon>Actinomycetota</taxon>
        <taxon>Actinomycetes</taxon>
        <taxon>Micromonosporales</taxon>
        <taxon>Micromonosporaceae</taxon>
        <taxon>Planosporangium</taxon>
    </lineage>
</organism>
<dbReference type="EMBL" id="JAATVY010000002">
    <property type="protein sequence ID" value="NJC68888.1"/>
    <property type="molecule type" value="Genomic_DNA"/>
</dbReference>
<comment type="caution">
    <text evidence="1">The sequence shown here is derived from an EMBL/GenBank/DDBJ whole genome shotgun (WGS) entry which is preliminary data.</text>
</comment>
<evidence type="ECO:0000313" key="2">
    <source>
        <dbReference type="Proteomes" id="UP000722989"/>
    </source>
</evidence>
<proteinExistence type="predicted"/>
<name>A0ABX0XUI8_9ACTN</name>
<keyword evidence="2" id="KW-1185">Reference proteome</keyword>
<accession>A0ABX0XUI8</accession>
<sequence length="117" mass="12769">MEDLERYLDDLERAETVAFGGVGFAGEVLPETRAFDTIAERCTPALRPRLERLLDAASPAGRVYAAVLIGRMDPEAGRQAWDRLAGDRAPVDTFSGCVRNRTTLAEYAAAYHEGQPG</sequence>